<name>A0A7Z2VW42_9BURK</name>
<dbReference type="PROSITE" id="PS51257">
    <property type="entry name" value="PROKAR_LIPOPROTEIN"/>
    <property type="match status" value="1"/>
</dbReference>
<dbReference type="AlphaFoldDB" id="A0A7Z2VW42"/>
<evidence type="ECO:0000313" key="2">
    <source>
        <dbReference type="Proteomes" id="UP000502415"/>
    </source>
</evidence>
<gene>
    <name evidence="1" type="ORF">HH212_11000</name>
</gene>
<dbReference type="RefSeq" id="WP_170202513.1">
    <property type="nucleotide sequence ID" value="NZ_CP051685.1"/>
</dbReference>
<dbReference type="Proteomes" id="UP000502415">
    <property type="component" value="Chromosome"/>
</dbReference>
<evidence type="ECO:0008006" key="3">
    <source>
        <dbReference type="Google" id="ProtNLM"/>
    </source>
</evidence>
<proteinExistence type="predicted"/>
<keyword evidence="2" id="KW-1185">Reference proteome</keyword>
<evidence type="ECO:0000313" key="1">
    <source>
        <dbReference type="EMBL" id="QJE00481.1"/>
    </source>
</evidence>
<reference evidence="1 2" key="1">
    <citation type="submission" date="2020-04" db="EMBL/GenBank/DDBJ databases">
        <title>Genome sequencing of novel species.</title>
        <authorList>
            <person name="Heo J."/>
            <person name="Kim S.-J."/>
            <person name="Kim J.-S."/>
            <person name="Hong S.-B."/>
            <person name="Kwon S.-W."/>
        </authorList>
    </citation>
    <scope>NUCLEOTIDE SEQUENCE [LARGE SCALE GENOMIC DNA]</scope>
    <source>
        <strain evidence="1 2">GN2-R2</strain>
    </source>
</reference>
<accession>A0A7Z2VW42</accession>
<dbReference type="KEGG" id="mfy:HH212_11000"/>
<dbReference type="EMBL" id="CP051685">
    <property type="protein sequence ID" value="QJE00481.1"/>
    <property type="molecule type" value="Genomic_DNA"/>
</dbReference>
<sequence>MQLKNTLLVVALAGCASTTGVISTGANQYMISREDNGPTASLGSLKAATMKDASAHCAAQDKTMQILRETDTPRSLGQFPQTTLHFTCI</sequence>
<protein>
    <recommendedName>
        <fullName evidence="3">Lipoprotein</fullName>
    </recommendedName>
</protein>
<organism evidence="1 2">
    <name type="scientific">Massilia forsythiae</name>
    <dbReference type="NCBI Taxonomy" id="2728020"/>
    <lineage>
        <taxon>Bacteria</taxon>
        <taxon>Pseudomonadati</taxon>
        <taxon>Pseudomonadota</taxon>
        <taxon>Betaproteobacteria</taxon>
        <taxon>Burkholderiales</taxon>
        <taxon>Oxalobacteraceae</taxon>
        <taxon>Telluria group</taxon>
        <taxon>Massilia</taxon>
    </lineage>
</organism>